<sequence>MPSLSVVSDGKVFSLMVSALRGRCLRPLNQCATTPGRLAGDIGFEPILTDSESAVLPLDESPPTKKF</sequence>
<evidence type="ECO:0000313" key="1">
    <source>
        <dbReference type="EMBL" id="SVC25226.1"/>
    </source>
</evidence>
<proteinExistence type="predicted"/>
<name>A0A382KM08_9ZZZZ</name>
<organism evidence="1">
    <name type="scientific">marine metagenome</name>
    <dbReference type="NCBI Taxonomy" id="408172"/>
    <lineage>
        <taxon>unclassified sequences</taxon>
        <taxon>metagenomes</taxon>
        <taxon>ecological metagenomes</taxon>
    </lineage>
</organism>
<reference evidence="1" key="1">
    <citation type="submission" date="2018-05" db="EMBL/GenBank/DDBJ databases">
        <authorList>
            <person name="Lanie J.A."/>
            <person name="Ng W.-L."/>
            <person name="Kazmierczak K.M."/>
            <person name="Andrzejewski T.M."/>
            <person name="Davidsen T.M."/>
            <person name="Wayne K.J."/>
            <person name="Tettelin H."/>
            <person name="Glass J.I."/>
            <person name="Rusch D."/>
            <person name="Podicherti R."/>
            <person name="Tsui H.-C.T."/>
            <person name="Winkler M.E."/>
        </authorList>
    </citation>
    <scope>NUCLEOTIDE SEQUENCE</scope>
</reference>
<protein>
    <submittedName>
        <fullName evidence="1">Uncharacterized protein</fullName>
    </submittedName>
</protein>
<dbReference type="AlphaFoldDB" id="A0A382KM08"/>
<accession>A0A382KM08</accession>
<dbReference type="EMBL" id="UINC01081406">
    <property type="protein sequence ID" value="SVC25226.1"/>
    <property type="molecule type" value="Genomic_DNA"/>
</dbReference>
<gene>
    <name evidence="1" type="ORF">METZ01_LOCUS278080</name>
</gene>